<dbReference type="OrthoDB" id="9816320at2"/>
<organism evidence="5 6">
    <name type="scientific">Paraburkholderia guartelaensis</name>
    <dbReference type="NCBI Taxonomy" id="2546446"/>
    <lineage>
        <taxon>Bacteria</taxon>
        <taxon>Pseudomonadati</taxon>
        <taxon>Pseudomonadota</taxon>
        <taxon>Betaproteobacteria</taxon>
        <taxon>Burkholderiales</taxon>
        <taxon>Burkholderiaceae</taxon>
        <taxon>Paraburkholderia</taxon>
    </lineage>
</organism>
<dbReference type="Proteomes" id="UP000295606">
    <property type="component" value="Unassembled WGS sequence"/>
</dbReference>
<dbReference type="GO" id="GO:0003700">
    <property type="term" value="F:DNA-binding transcription factor activity"/>
    <property type="evidence" value="ECO:0007669"/>
    <property type="project" value="TreeGrafter"/>
</dbReference>
<dbReference type="PANTHER" id="PTHR30055:SF226">
    <property type="entry name" value="HTH-TYPE TRANSCRIPTIONAL REGULATOR PKSA"/>
    <property type="match status" value="1"/>
</dbReference>
<dbReference type="Pfam" id="PF17918">
    <property type="entry name" value="TetR_C_15"/>
    <property type="match status" value="1"/>
</dbReference>
<comment type="caution">
    <text evidence="5">The sequence shown here is derived from an EMBL/GenBank/DDBJ whole genome shotgun (WGS) entry which is preliminary data.</text>
</comment>
<accession>A0A4R5LDN1</accession>
<dbReference type="InterPro" id="IPR041669">
    <property type="entry name" value="TetR_C_15"/>
</dbReference>
<gene>
    <name evidence="5" type="ORF">E1N52_20150</name>
</gene>
<evidence type="ECO:0000256" key="1">
    <source>
        <dbReference type="ARBA" id="ARBA00023125"/>
    </source>
</evidence>
<dbReference type="PROSITE" id="PS50977">
    <property type="entry name" value="HTH_TETR_2"/>
    <property type="match status" value="1"/>
</dbReference>
<dbReference type="PRINTS" id="PR00455">
    <property type="entry name" value="HTHTETR"/>
</dbReference>
<dbReference type="SUPFAM" id="SSF46689">
    <property type="entry name" value="Homeodomain-like"/>
    <property type="match status" value="1"/>
</dbReference>
<evidence type="ECO:0000259" key="4">
    <source>
        <dbReference type="PROSITE" id="PS50977"/>
    </source>
</evidence>
<dbReference type="InterPro" id="IPR050109">
    <property type="entry name" value="HTH-type_TetR-like_transc_reg"/>
</dbReference>
<evidence type="ECO:0000256" key="2">
    <source>
        <dbReference type="PROSITE-ProRule" id="PRU00335"/>
    </source>
</evidence>
<evidence type="ECO:0000313" key="5">
    <source>
        <dbReference type="EMBL" id="TDG06638.1"/>
    </source>
</evidence>
<dbReference type="Gene3D" id="1.10.357.10">
    <property type="entry name" value="Tetracycline Repressor, domain 2"/>
    <property type="match status" value="1"/>
</dbReference>
<dbReference type="RefSeq" id="WP_133184489.1">
    <property type="nucleotide sequence ID" value="NZ_SMOD01000014.1"/>
</dbReference>
<feature type="domain" description="HTH tetR-type" evidence="4">
    <location>
        <begin position="22"/>
        <end position="82"/>
    </location>
</feature>
<dbReference type="InterPro" id="IPR009057">
    <property type="entry name" value="Homeodomain-like_sf"/>
</dbReference>
<protein>
    <submittedName>
        <fullName evidence="5">TetR/AcrR family transcriptional regulator</fullName>
    </submittedName>
</protein>
<dbReference type="InterPro" id="IPR001647">
    <property type="entry name" value="HTH_TetR"/>
</dbReference>
<keyword evidence="1 2" id="KW-0238">DNA-binding</keyword>
<reference evidence="5 6" key="1">
    <citation type="submission" date="2019-03" db="EMBL/GenBank/DDBJ databases">
        <title>Paraburkholderia sp. isolated from native Mimosa gymnas in Guartela State Park, Brazil.</title>
        <authorList>
            <person name="Paulitsch F."/>
            <person name="Hungria M."/>
            <person name="Delamuta J.R.M."/>
            <person name="Ribeiro R.A."/>
            <person name="Dall'Agnol R."/>
            <person name="Silva J.S.B."/>
        </authorList>
    </citation>
    <scope>NUCLEOTIDE SEQUENCE [LARGE SCALE GENOMIC DNA]</scope>
    <source>
        <strain evidence="5 6">CNPSo 3008</strain>
    </source>
</reference>
<dbReference type="PANTHER" id="PTHR30055">
    <property type="entry name" value="HTH-TYPE TRANSCRIPTIONAL REGULATOR RUTR"/>
    <property type="match status" value="1"/>
</dbReference>
<proteinExistence type="predicted"/>
<evidence type="ECO:0000313" key="6">
    <source>
        <dbReference type="Proteomes" id="UP000295606"/>
    </source>
</evidence>
<name>A0A4R5LDN1_9BURK</name>
<sequence length="210" mass="22737">MTSSTPAAETARRTEPKRERGRQRVAAIMDAAVAVFTEKGYDAATMTEIAARSSTATGSLYRFFPTKEALAEALLLRYAQQAKNGLAELEQQVPEMTLAAVADALVDFVLLLQSQRSFAVALVDARSGSDDHRKRFREAMRGGVAGILTRAIAHLKPARAKVMAIVLIHMLKGVAGIVNEEPSARAVLMAELRDLVRLYLVSAAERAGDK</sequence>
<dbReference type="EMBL" id="SMOD01000014">
    <property type="protein sequence ID" value="TDG06638.1"/>
    <property type="molecule type" value="Genomic_DNA"/>
</dbReference>
<evidence type="ECO:0000256" key="3">
    <source>
        <dbReference type="SAM" id="MobiDB-lite"/>
    </source>
</evidence>
<dbReference type="GO" id="GO:0000976">
    <property type="term" value="F:transcription cis-regulatory region binding"/>
    <property type="evidence" value="ECO:0007669"/>
    <property type="project" value="TreeGrafter"/>
</dbReference>
<dbReference type="Pfam" id="PF00440">
    <property type="entry name" value="TetR_N"/>
    <property type="match status" value="1"/>
</dbReference>
<dbReference type="AlphaFoldDB" id="A0A4R5LDN1"/>
<feature type="DNA-binding region" description="H-T-H motif" evidence="2">
    <location>
        <begin position="45"/>
        <end position="64"/>
    </location>
</feature>
<feature type="region of interest" description="Disordered" evidence="3">
    <location>
        <begin position="1"/>
        <end position="22"/>
    </location>
</feature>